<dbReference type="PANTHER" id="PTHR10039">
    <property type="entry name" value="AMELOGENIN"/>
    <property type="match status" value="1"/>
</dbReference>
<accession>A0AAN6YQX7</accession>
<proteinExistence type="predicted"/>
<dbReference type="AlphaFoldDB" id="A0AAN6YQX7"/>
<name>A0AAN6YQX7_9PEZI</name>
<reference evidence="1" key="1">
    <citation type="journal article" date="2023" name="Mol. Phylogenet. Evol.">
        <title>Genome-scale phylogeny and comparative genomics of the fungal order Sordariales.</title>
        <authorList>
            <person name="Hensen N."/>
            <person name="Bonometti L."/>
            <person name="Westerberg I."/>
            <person name="Brannstrom I.O."/>
            <person name="Guillou S."/>
            <person name="Cros-Aarteil S."/>
            <person name="Calhoun S."/>
            <person name="Haridas S."/>
            <person name="Kuo A."/>
            <person name="Mondo S."/>
            <person name="Pangilinan J."/>
            <person name="Riley R."/>
            <person name="LaButti K."/>
            <person name="Andreopoulos B."/>
            <person name="Lipzen A."/>
            <person name="Chen C."/>
            <person name="Yan M."/>
            <person name="Daum C."/>
            <person name="Ng V."/>
            <person name="Clum A."/>
            <person name="Steindorff A."/>
            <person name="Ohm R.A."/>
            <person name="Martin F."/>
            <person name="Silar P."/>
            <person name="Natvig D.O."/>
            <person name="Lalanne C."/>
            <person name="Gautier V."/>
            <person name="Ament-Velasquez S.L."/>
            <person name="Kruys A."/>
            <person name="Hutchinson M.I."/>
            <person name="Powell A.J."/>
            <person name="Barry K."/>
            <person name="Miller A.N."/>
            <person name="Grigoriev I.V."/>
            <person name="Debuchy R."/>
            <person name="Gladieux P."/>
            <person name="Hiltunen Thoren M."/>
            <person name="Johannesson H."/>
        </authorList>
    </citation>
    <scope>NUCLEOTIDE SEQUENCE</scope>
    <source>
        <strain evidence="1">CBS 990.96</strain>
    </source>
</reference>
<sequence>MEVFIRNQLSELEGETLNDSVFTITKKANGIFLWVALAVKSIRSRLEDGYGLSDIIRDIDSMPDELEELFQYLLKKIPKPYKIKAYITFAMLKLSNEVSYGLTLNLLAYSFLDGYLEDPKFAEKRFHWPHLTASQQSDLKLSAHKKLRSHCGGLVEA</sequence>
<evidence type="ECO:0000313" key="2">
    <source>
        <dbReference type="Proteomes" id="UP001301958"/>
    </source>
</evidence>
<keyword evidence="2" id="KW-1185">Reference proteome</keyword>
<protein>
    <submittedName>
        <fullName evidence="1">Uncharacterized protein</fullName>
    </submittedName>
</protein>
<dbReference type="EMBL" id="MU865481">
    <property type="protein sequence ID" value="KAK4222275.1"/>
    <property type="molecule type" value="Genomic_DNA"/>
</dbReference>
<dbReference type="PANTHER" id="PTHR10039:SF5">
    <property type="entry name" value="NACHT DOMAIN-CONTAINING PROTEIN"/>
    <property type="match status" value="1"/>
</dbReference>
<feature type="non-terminal residue" evidence="1">
    <location>
        <position position="157"/>
    </location>
</feature>
<evidence type="ECO:0000313" key="1">
    <source>
        <dbReference type="EMBL" id="KAK4222275.1"/>
    </source>
</evidence>
<organism evidence="1 2">
    <name type="scientific">Podospora fimiseda</name>
    <dbReference type="NCBI Taxonomy" id="252190"/>
    <lineage>
        <taxon>Eukaryota</taxon>
        <taxon>Fungi</taxon>
        <taxon>Dikarya</taxon>
        <taxon>Ascomycota</taxon>
        <taxon>Pezizomycotina</taxon>
        <taxon>Sordariomycetes</taxon>
        <taxon>Sordariomycetidae</taxon>
        <taxon>Sordariales</taxon>
        <taxon>Podosporaceae</taxon>
        <taxon>Podospora</taxon>
    </lineage>
</organism>
<dbReference type="Proteomes" id="UP001301958">
    <property type="component" value="Unassembled WGS sequence"/>
</dbReference>
<comment type="caution">
    <text evidence="1">The sequence shown here is derived from an EMBL/GenBank/DDBJ whole genome shotgun (WGS) entry which is preliminary data.</text>
</comment>
<gene>
    <name evidence="1" type="ORF">QBC38DRAFT_519500</name>
</gene>
<reference evidence="1" key="2">
    <citation type="submission" date="2023-05" db="EMBL/GenBank/DDBJ databases">
        <authorList>
            <consortium name="Lawrence Berkeley National Laboratory"/>
            <person name="Steindorff A."/>
            <person name="Hensen N."/>
            <person name="Bonometti L."/>
            <person name="Westerberg I."/>
            <person name="Brannstrom I.O."/>
            <person name="Guillou S."/>
            <person name="Cros-Aarteil S."/>
            <person name="Calhoun S."/>
            <person name="Haridas S."/>
            <person name="Kuo A."/>
            <person name="Mondo S."/>
            <person name="Pangilinan J."/>
            <person name="Riley R."/>
            <person name="Labutti K."/>
            <person name="Andreopoulos B."/>
            <person name="Lipzen A."/>
            <person name="Chen C."/>
            <person name="Yanf M."/>
            <person name="Daum C."/>
            <person name="Ng V."/>
            <person name="Clum A."/>
            <person name="Ohm R."/>
            <person name="Martin F."/>
            <person name="Silar P."/>
            <person name="Natvig D."/>
            <person name="Lalanne C."/>
            <person name="Gautier V."/>
            <person name="Ament-Velasquez S.L."/>
            <person name="Kruys A."/>
            <person name="Hutchinson M.I."/>
            <person name="Powell A.J."/>
            <person name="Barry K."/>
            <person name="Miller A.N."/>
            <person name="Grigoriev I.V."/>
            <person name="Debuchy R."/>
            <person name="Gladieux P."/>
            <person name="Thoren M.H."/>
            <person name="Johannesson H."/>
        </authorList>
    </citation>
    <scope>NUCLEOTIDE SEQUENCE</scope>
    <source>
        <strain evidence="1">CBS 990.96</strain>
    </source>
</reference>